<evidence type="ECO:0000313" key="6">
    <source>
        <dbReference type="EMBL" id="KFZ39290.1"/>
    </source>
</evidence>
<evidence type="ECO:0000256" key="1">
    <source>
        <dbReference type="ARBA" id="ARBA00001946"/>
    </source>
</evidence>
<evidence type="ECO:0000256" key="2">
    <source>
        <dbReference type="ARBA" id="ARBA00012528"/>
    </source>
</evidence>
<organism evidence="6 7">
    <name type="scientific">Shewanella mangrovi</name>
    <dbReference type="NCBI Taxonomy" id="1515746"/>
    <lineage>
        <taxon>Bacteria</taxon>
        <taxon>Pseudomonadati</taxon>
        <taxon>Pseudomonadota</taxon>
        <taxon>Gammaproteobacteria</taxon>
        <taxon>Alteromonadales</taxon>
        <taxon>Shewanellaceae</taxon>
        <taxon>Shewanella</taxon>
    </lineage>
</organism>
<dbReference type="InterPro" id="IPR029787">
    <property type="entry name" value="Nucleotide_cyclase"/>
</dbReference>
<dbReference type="PANTHER" id="PTHR45138">
    <property type="entry name" value="REGULATORY COMPONENTS OF SENSORY TRANSDUCTION SYSTEM"/>
    <property type="match status" value="1"/>
</dbReference>
<feature type="domain" description="GGDEF" evidence="5">
    <location>
        <begin position="214"/>
        <end position="347"/>
    </location>
</feature>
<evidence type="ECO:0000313" key="7">
    <source>
        <dbReference type="Proteomes" id="UP000029264"/>
    </source>
</evidence>
<dbReference type="GO" id="GO:1902201">
    <property type="term" value="P:negative regulation of bacterial-type flagellum-dependent cell motility"/>
    <property type="evidence" value="ECO:0007669"/>
    <property type="project" value="TreeGrafter"/>
</dbReference>
<feature type="transmembrane region" description="Helical" evidence="4">
    <location>
        <begin position="21"/>
        <end position="41"/>
    </location>
</feature>
<feature type="transmembrane region" description="Helical" evidence="4">
    <location>
        <begin position="147"/>
        <end position="165"/>
    </location>
</feature>
<name>A0A094JH39_9GAMM</name>
<dbReference type="InterPro" id="IPR050469">
    <property type="entry name" value="Diguanylate_Cyclase"/>
</dbReference>
<evidence type="ECO:0000256" key="3">
    <source>
        <dbReference type="ARBA" id="ARBA00034247"/>
    </source>
</evidence>
<evidence type="ECO:0000259" key="5">
    <source>
        <dbReference type="PROSITE" id="PS50887"/>
    </source>
</evidence>
<dbReference type="Proteomes" id="UP000029264">
    <property type="component" value="Unassembled WGS sequence"/>
</dbReference>
<dbReference type="Gene3D" id="3.30.70.270">
    <property type="match status" value="1"/>
</dbReference>
<dbReference type="NCBIfam" id="TIGR00254">
    <property type="entry name" value="GGDEF"/>
    <property type="match status" value="1"/>
</dbReference>
<proteinExistence type="predicted"/>
<keyword evidence="7" id="KW-1185">Reference proteome</keyword>
<dbReference type="GO" id="GO:0043709">
    <property type="term" value="P:cell adhesion involved in single-species biofilm formation"/>
    <property type="evidence" value="ECO:0007669"/>
    <property type="project" value="TreeGrafter"/>
</dbReference>
<reference evidence="6 7" key="1">
    <citation type="submission" date="2014-06" db="EMBL/GenBank/DDBJ databases">
        <title>Shewanella sp. YQH10.</title>
        <authorList>
            <person name="Liu Y."/>
            <person name="Zeng R."/>
        </authorList>
    </citation>
    <scope>NUCLEOTIDE SEQUENCE [LARGE SCALE GENOMIC DNA]</scope>
    <source>
        <strain evidence="6 7">YQH10</strain>
    </source>
</reference>
<sequence length="361" mass="41092">MQDASRNPALWDDNNHYRRSLLRIMLWLMAAIALGLSLSNLSSHKSLGFILAEAGIGLYCLLFLARLKTIQHLRCWTTLLITLAFTIISYGIYSKALFADGFYWLMLLPPMSLLFNGLLVGGILSALFGVVGIGIMGHSLRMPDQSIDIPLFVNASVCYLLIWAICHVCEYRRIRVVRKLRDIASRDPLTGIYNRLHLEDVFSLLVQQHQQGAKSFALLLLDIDYFKRLNDQFGHSAGDQVLRELAARLKQICMKNDWRFRVGGEEFCILLPDCDRELAQSMAESLRQNVQRQPVQFHQQALPFTVSIGIAIWQQDGDDFDALYRQADQRLYHAKRCGRNRTVVAIGNSPRMTTDVDSQQT</sequence>
<dbReference type="Pfam" id="PF20966">
    <property type="entry name" value="MASE6"/>
    <property type="match status" value="1"/>
</dbReference>
<dbReference type="SUPFAM" id="SSF55073">
    <property type="entry name" value="Nucleotide cyclase"/>
    <property type="match status" value="1"/>
</dbReference>
<dbReference type="InterPro" id="IPR048435">
    <property type="entry name" value="MASE6"/>
</dbReference>
<dbReference type="EC" id="2.7.7.65" evidence="2"/>
<dbReference type="PROSITE" id="PS50887">
    <property type="entry name" value="GGDEF"/>
    <property type="match status" value="1"/>
</dbReference>
<dbReference type="CDD" id="cd01949">
    <property type="entry name" value="GGDEF"/>
    <property type="match status" value="1"/>
</dbReference>
<dbReference type="FunFam" id="3.30.70.270:FF:000001">
    <property type="entry name" value="Diguanylate cyclase domain protein"/>
    <property type="match status" value="1"/>
</dbReference>
<dbReference type="Pfam" id="PF00990">
    <property type="entry name" value="GGDEF"/>
    <property type="match status" value="1"/>
</dbReference>
<feature type="transmembrane region" description="Helical" evidence="4">
    <location>
        <begin position="113"/>
        <end position="135"/>
    </location>
</feature>
<dbReference type="SMART" id="SM00267">
    <property type="entry name" value="GGDEF"/>
    <property type="match status" value="1"/>
</dbReference>
<dbReference type="PANTHER" id="PTHR45138:SF9">
    <property type="entry name" value="DIGUANYLATE CYCLASE DGCM-RELATED"/>
    <property type="match status" value="1"/>
</dbReference>
<accession>A0A094JH39</accession>
<dbReference type="InterPro" id="IPR043128">
    <property type="entry name" value="Rev_trsase/Diguanyl_cyclase"/>
</dbReference>
<dbReference type="RefSeq" id="WP_037439336.1">
    <property type="nucleotide sequence ID" value="NZ_JPEO01000001.1"/>
</dbReference>
<dbReference type="GO" id="GO:0005886">
    <property type="term" value="C:plasma membrane"/>
    <property type="evidence" value="ECO:0007669"/>
    <property type="project" value="TreeGrafter"/>
</dbReference>
<comment type="catalytic activity">
    <reaction evidence="3">
        <text>2 GTP = 3',3'-c-di-GMP + 2 diphosphate</text>
        <dbReference type="Rhea" id="RHEA:24898"/>
        <dbReference type="ChEBI" id="CHEBI:33019"/>
        <dbReference type="ChEBI" id="CHEBI:37565"/>
        <dbReference type="ChEBI" id="CHEBI:58805"/>
        <dbReference type="EC" id="2.7.7.65"/>
    </reaction>
</comment>
<comment type="caution">
    <text evidence="6">The sequence shown here is derived from an EMBL/GenBank/DDBJ whole genome shotgun (WGS) entry which is preliminary data.</text>
</comment>
<dbReference type="AlphaFoldDB" id="A0A094JH39"/>
<dbReference type="GO" id="GO:0052621">
    <property type="term" value="F:diguanylate cyclase activity"/>
    <property type="evidence" value="ECO:0007669"/>
    <property type="project" value="UniProtKB-EC"/>
</dbReference>
<feature type="transmembrane region" description="Helical" evidence="4">
    <location>
        <begin position="76"/>
        <end position="93"/>
    </location>
</feature>
<keyword evidence="4" id="KW-0812">Transmembrane</keyword>
<gene>
    <name evidence="6" type="ORF">HR45_02585</name>
</gene>
<feature type="transmembrane region" description="Helical" evidence="4">
    <location>
        <begin position="47"/>
        <end position="64"/>
    </location>
</feature>
<keyword evidence="4" id="KW-1133">Transmembrane helix</keyword>
<protein>
    <recommendedName>
        <fullName evidence="2">diguanylate cyclase</fullName>
        <ecNumber evidence="2">2.7.7.65</ecNumber>
    </recommendedName>
</protein>
<dbReference type="EMBL" id="JPEO01000001">
    <property type="protein sequence ID" value="KFZ39290.1"/>
    <property type="molecule type" value="Genomic_DNA"/>
</dbReference>
<dbReference type="eggNOG" id="COG2199">
    <property type="taxonomic scope" value="Bacteria"/>
</dbReference>
<dbReference type="InterPro" id="IPR000160">
    <property type="entry name" value="GGDEF_dom"/>
</dbReference>
<comment type="cofactor">
    <cofactor evidence="1">
        <name>Mg(2+)</name>
        <dbReference type="ChEBI" id="CHEBI:18420"/>
    </cofactor>
</comment>
<keyword evidence="4" id="KW-0472">Membrane</keyword>
<evidence type="ECO:0000256" key="4">
    <source>
        <dbReference type="SAM" id="Phobius"/>
    </source>
</evidence>
<dbReference type="OrthoDB" id="9812260at2"/>
<dbReference type="STRING" id="1515746.HR45_02585"/>